<name>A0A1I7YKG8_9BILA</name>
<dbReference type="WBParaSite" id="L893_g17245.t1">
    <property type="protein sequence ID" value="L893_g17245.t1"/>
    <property type="gene ID" value="L893_g17245"/>
</dbReference>
<reference evidence="2" key="1">
    <citation type="submission" date="2016-11" db="UniProtKB">
        <authorList>
            <consortium name="WormBaseParasite"/>
        </authorList>
    </citation>
    <scope>IDENTIFICATION</scope>
</reference>
<proteinExistence type="predicted"/>
<evidence type="ECO:0000313" key="1">
    <source>
        <dbReference type="Proteomes" id="UP000095287"/>
    </source>
</evidence>
<dbReference type="AlphaFoldDB" id="A0A1I7YKG8"/>
<evidence type="ECO:0000313" key="2">
    <source>
        <dbReference type="WBParaSite" id="L893_g17245.t1"/>
    </source>
</evidence>
<sequence length="203" mass="22617">MNQINLLEKAIRQEVIDSNDGSRYLGKKLALGPRSRQLFVCRVCSTIGDIFLRRLGIPIKNVTSGERRQRCKYGSRPRNCVNRKGLRVGDALPARERPSAASDCFVTTRHDSISINQRPIELNTPRGSGEQTGRIRFLQLRNPKKCARSGALCANRNPPSSRRSASEAIVAIVCASANNRLLSPFIFCQEKVNVLRRTSQAKA</sequence>
<dbReference type="Proteomes" id="UP000095287">
    <property type="component" value="Unplaced"/>
</dbReference>
<organism evidence="1 2">
    <name type="scientific">Steinernema glaseri</name>
    <dbReference type="NCBI Taxonomy" id="37863"/>
    <lineage>
        <taxon>Eukaryota</taxon>
        <taxon>Metazoa</taxon>
        <taxon>Ecdysozoa</taxon>
        <taxon>Nematoda</taxon>
        <taxon>Chromadorea</taxon>
        <taxon>Rhabditida</taxon>
        <taxon>Tylenchina</taxon>
        <taxon>Panagrolaimomorpha</taxon>
        <taxon>Strongyloidoidea</taxon>
        <taxon>Steinernematidae</taxon>
        <taxon>Steinernema</taxon>
    </lineage>
</organism>
<accession>A0A1I7YKG8</accession>
<protein>
    <submittedName>
        <fullName evidence="2">Uncharacterized protein</fullName>
    </submittedName>
</protein>
<keyword evidence="1" id="KW-1185">Reference proteome</keyword>